<dbReference type="AlphaFoldDB" id="A0A9N9WRE5"/>
<dbReference type="SUPFAM" id="SSF50494">
    <property type="entry name" value="Trypsin-like serine proteases"/>
    <property type="match status" value="1"/>
</dbReference>
<reference evidence="5" key="1">
    <citation type="submission" date="2022-01" db="EMBL/GenBank/DDBJ databases">
        <authorList>
            <person name="King R."/>
        </authorList>
    </citation>
    <scope>NUCLEOTIDE SEQUENCE</scope>
</reference>
<dbReference type="InterPro" id="IPR043504">
    <property type="entry name" value="Peptidase_S1_PA_chymotrypsin"/>
</dbReference>
<dbReference type="PROSITE" id="PS50240">
    <property type="entry name" value="TRYPSIN_DOM"/>
    <property type="match status" value="1"/>
</dbReference>
<dbReference type="PANTHER" id="PTHR24253:SF153">
    <property type="entry name" value="SERINE PROTEASE HEPSIN"/>
    <property type="match status" value="1"/>
</dbReference>
<name>A0A9N9WRE5_9DIPT</name>
<dbReference type="PANTHER" id="PTHR24253">
    <property type="entry name" value="TRANSMEMBRANE PROTEASE SERINE"/>
    <property type="match status" value="1"/>
</dbReference>
<dbReference type="GO" id="GO:0004252">
    <property type="term" value="F:serine-type endopeptidase activity"/>
    <property type="evidence" value="ECO:0007669"/>
    <property type="project" value="InterPro"/>
</dbReference>
<dbReference type="SMART" id="SM00020">
    <property type="entry name" value="Tryp_SPc"/>
    <property type="match status" value="1"/>
</dbReference>
<dbReference type="InterPro" id="IPR001254">
    <property type="entry name" value="Trypsin_dom"/>
</dbReference>
<gene>
    <name evidence="5" type="ORF">CHIRRI_LOCUS5150</name>
</gene>
<evidence type="ECO:0000313" key="5">
    <source>
        <dbReference type="EMBL" id="CAG9802236.1"/>
    </source>
</evidence>
<keyword evidence="6" id="KW-1185">Reference proteome</keyword>
<evidence type="ECO:0000313" key="6">
    <source>
        <dbReference type="Proteomes" id="UP001153620"/>
    </source>
</evidence>
<dbReference type="Gene3D" id="2.40.10.10">
    <property type="entry name" value="Trypsin-like serine proteases"/>
    <property type="match status" value="1"/>
</dbReference>
<feature type="domain" description="Peptidase S1" evidence="4">
    <location>
        <begin position="95"/>
        <end position="318"/>
    </location>
</feature>
<evidence type="ECO:0000256" key="1">
    <source>
        <dbReference type="ARBA" id="ARBA00023157"/>
    </source>
</evidence>
<evidence type="ECO:0000259" key="4">
    <source>
        <dbReference type="PROSITE" id="PS50240"/>
    </source>
</evidence>
<protein>
    <recommendedName>
        <fullName evidence="4">Peptidase S1 domain-containing protein</fullName>
    </recommendedName>
</protein>
<keyword evidence="3" id="KW-0732">Signal</keyword>
<comment type="similarity">
    <text evidence="2">Belongs to the peptidase S1 family. CLIP subfamily.</text>
</comment>
<proteinExistence type="inferred from homology"/>
<keyword evidence="1" id="KW-1015">Disulfide bond</keyword>
<feature type="signal peptide" evidence="3">
    <location>
        <begin position="1"/>
        <end position="18"/>
    </location>
</feature>
<dbReference type="Pfam" id="PF00089">
    <property type="entry name" value="Trypsin"/>
    <property type="match status" value="1"/>
</dbReference>
<dbReference type="Proteomes" id="UP001153620">
    <property type="component" value="Chromosome 2"/>
</dbReference>
<accession>A0A9N9WRE5</accession>
<evidence type="ECO:0000256" key="2">
    <source>
        <dbReference type="ARBA" id="ARBA00024195"/>
    </source>
</evidence>
<sequence length="323" mass="36351">MKQVTLWIFVGIVKLCSAVNETCILKSRTVGICKPIIKCDVILETLTSGDLSYLQSCQTKGEIGIYCCPLHLSKSGPKLSPLCQKSIQIKENLRINSTEISSNAELPFLVQILSSDKDFIGCGVLLSKKFVLTSAHAVYVRRTMPIVRFGKNRLDAEILNINVKQVIPHELYLPRETYFDVALLLLSQAVKFDDLTFPVCLHNSQIELGNVRKFIRSGWMENGLMKSEVQKMQRSKCDAIYDTKKYKIMLSDGISNSLFCGWSKEFSVNSDGPIHVLINNTFFIYGFTTAINTNYNSELPGLYTKMSDVANWIEDIIFSTDSP</sequence>
<evidence type="ECO:0000256" key="3">
    <source>
        <dbReference type="SAM" id="SignalP"/>
    </source>
</evidence>
<dbReference type="GO" id="GO:0006508">
    <property type="term" value="P:proteolysis"/>
    <property type="evidence" value="ECO:0007669"/>
    <property type="project" value="InterPro"/>
</dbReference>
<dbReference type="OrthoDB" id="10059102at2759"/>
<organism evidence="5 6">
    <name type="scientific">Chironomus riparius</name>
    <dbReference type="NCBI Taxonomy" id="315576"/>
    <lineage>
        <taxon>Eukaryota</taxon>
        <taxon>Metazoa</taxon>
        <taxon>Ecdysozoa</taxon>
        <taxon>Arthropoda</taxon>
        <taxon>Hexapoda</taxon>
        <taxon>Insecta</taxon>
        <taxon>Pterygota</taxon>
        <taxon>Neoptera</taxon>
        <taxon>Endopterygota</taxon>
        <taxon>Diptera</taxon>
        <taxon>Nematocera</taxon>
        <taxon>Chironomoidea</taxon>
        <taxon>Chironomidae</taxon>
        <taxon>Chironominae</taxon>
        <taxon>Chironomus</taxon>
    </lineage>
</organism>
<reference evidence="5" key="2">
    <citation type="submission" date="2022-10" db="EMBL/GenBank/DDBJ databases">
        <authorList>
            <consortium name="ENA_rothamsted_submissions"/>
            <consortium name="culmorum"/>
            <person name="King R."/>
        </authorList>
    </citation>
    <scope>NUCLEOTIDE SEQUENCE</scope>
</reference>
<feature type="chain" id="PRO_5040292363" description="Peptidase S1 domain-containing protein" evidence="3">
    <location>
        <begin position="19"/>
        <end position="323"/>
    </location>
</feature>
<dbReference type="EMBL" id="OU895878">
    <property type="protein sequence ID" value="CAG9802236.1"/>
    <property type="molecule type" value="Genomic_DNA"/>
</dbReference>
<dbReference type="InterPro" id="IPR009003">
    <property type="entry name" value="Peptidase_S1_PA"/>
</dbReference>